<evidence type="ECO:0000313" key="1">
    <source>
        <dbReference type="EMBL" id="CAI8055089.1"/>
    </source>
</evidence>
<dbReference type="SUPFAM" id="SSF51679">
    <property type="entry name" value="Bacterial luciferase-like"/>
    <property type="match status" value="1"/>
</dbReference>
<organism evidence="1 2">
    <name type="scientific">Geodia barretti</name>
    <name type="common">Barrett's horny sponge</name>
    <dbReference type="NCBI Taxonomy" id="519541"/>
    <lineage>
        <taxon>Eukaryota</taxon>
        <taxon>Metazoa</taxon>
        <taxon>Porifera</taxon>
        <taxon>Demospongiae</taxon>
        <taxon>Heteroscleromorpha</taxon>
        <taxon>Tetractinellida</taxon>
        <taxon>Astrophorina</taxon>
        <taxon>Geodiidae</taxon>
        <taxon>Geodia</taxon>
    </lineage>
</organism>
<dbReference type="EMBL" id="CASHTH010004244">
    <property type="protein sequence ID" value="CAI8055089.1"/>
    <property type="molecule type" value="Genomic_DNA"/>
</dbReference>
<comment type="caution">
    <text evidence="1">The sequence shown here is derived from an EMBL/GenBank/DDBJ whole genome shotgun (WGS) entry which is preliminary data.</text>
</comment>
<name>A0AA35XF43_GEOBA</name>
<reference evidence="1" key="1">
    <citation type="submission" date="2023-03" db="EMBL/GenBank/DDBJ databases">
        <authorList>
            <person name="Steffen K."/>
            <person name="Cardenas P."/>
        </authorList>
    </citation>
    <scope>NUCLEOTIDE SEQUENCE</scope>
</reference>
<accession>A0AA35XF43</accession>
<evidence type="ECO:0000313" key="2">
    <source>
        <dbReference type="Proteomes" id="UP001174909"/>
    </source>
</evidence>
<dbReference type="Gene3D" id="3.20.20.30">
    <property type="entry name" value="Luciferase-like domain"/>
    <property type="match status" value="1"/>
</dbReference>
<dbReference type="InterPro" id="IPR036661">
    <property type="entry name" value="Luciferase-like_sf"/>
</dbReference>
<evidence type="ECO:0008006" key="3">
    <source>
        <dbReference type="Google" id="ProtNLM"/>
    </source>
</evidence>
<protein>
    <recommendedName>
        <fullName evidence="3">Luciferase-like domain-containing protein</fullName>
    </recommendedName>
</protein>
<gene>
    <name evidence="1" type="ORF">GBAR_LOCUS30073</name>
</gene>
<proteinExistence type="predicted"/>
<sequence length="123" mass="14634">MPYFRFVYLDEEEQAAREYPRQSLTWVRDLGGYRRTITHGDEINMDLDHWRRTRTAEPASYESELDTTCYFGTPEQCVERITKLRDEHGIGYFGASMSFGSMEHSKVMQSMELFAREVMPRFR</sequence>
<keyword evidence="2" id="KW-1185">Reference proteome</keyword>
<dbReference type="AlphaFoldDB" id="A0AA35XF43"/>
<dbReference type="Proteomes" id="UP001174909">
    <property type="component" value="Unassembled WGS sequence"/>
</dbReference>
<dbReference type="GO" id="GO:0016705">
    <property type="term" value="F:oxidoreductase activity, acting on paired donors, with incorporation or reduction of molecular oxygen"/>
    <property type="evidence" value="ECO:0007669"/>
    <property type="project" value="InterPro"/>
</dbReference>